<dbReference type="EMBL" id="BAAAYL010000003">
    <property type="protein sequence ID" value="GAA3380992.1"/>
    <property type="molecule type" value="Genomic_DNA"/>
</dbReference>
<protein>
    <submittedName>
        <fullName evidence="2">Uncharacterized protein</fullName>
    </submittedName>
</protein>
<accession>A0ABP6SNK9</accession>
<evidence type="ECO:0000313" key="3">
    <source>
        <dbReference type="Proteomes" id="UP001499990"/>
    </source>
</evidence>
<name>A0ABP6SNK9_9ACTN</name>
<dbReference type="Proteomes" id="UP001499990">
    <property type="component" value="Unassembled WGS sequence"/>
</dbReference>
<comment type="caution">
    <text evidence="2">The sequence shown here is derived from an EMBL/GenBank/DDBJ whole genome shotgun (WGS) entry which is preliminary data.</text>
</comment>
<organism evidence="2 3">
    <name type="scientific">Streptomyces sannanensis</name>
    <dbReference type="NCBI Taxonomy" id="285536"/>
    <lineage>
        <taxon>Bacteria</taxon>
        <taxon>Bacillati</taxon>
        <taxon>Actinomycetota</taxon>
        <taxon>Actinomycetes</taxon>
        <taxon>Kitasatosporales</taxon>
        <taxon>Streptomycetaceae</taxon>
        <taxon>Streptomyces</taxon>
    </lineage>
</organism>
<reference evidence="3" key="1">
    <citation type="journal article" date="2019" name="Int. J. Syst. Evol. Microbiol.">
        <title>The Global Catalogue of Microorganisms (GCM) 10K type strain sequencing project: providing services to taxonomists for standard genome sequencing and annotation.</title>
        <authorList>
            <consortium name="The Broad Institute Genomics Platform"/>
            <consortium name="The Broad Institute Genome Sequencing Center for Infectious Disease"/>
            <person name="Wu L."/>
            <person name="Ma J."/>
        </authorList>
    </citation>
    <scope>NUCLEOTIDE SEQUENCE [LARGE SCALE GENOMIC DNA]</scope>
    <source>
        <strain evidence="3">JCM 9651</strain>
    </source>
</reference>
<sequence length="85" mass="9350">MAGCERFEEVFRRWMRPRRAGDTSKRAAVPHGLGQEGQDQAAVTRAELDVAELRVPLARAFADTVASMRVAGLGVVETPDREQVV</sequence>
<feature type="region of interest" description="Disordered" evidence="1">
    <location>
        <begin position="19"/>
        <end position="40"/>
    </location>
</feature>
<evidence type="ECO:0000313" key="2">
    <source>
        <dbReference type="EMBL" id="GAA3380992.1"/>
    </source>
</evidence>
<proteinExistence type="predicted"/>
<evidence type="ECO:0000256" key="1">
    <source>
        <dbReference type="SAM" id="MobiDB-lite"/>
    </source>
</evidence>
<keyword evidence="3" id="KW-1185">Reference proteome</keyword>
<gene>
    <name evidence="2" type="ORF">GCM10020367_70500</name>
</gene>